<dbReference type="InterPro" id="IPR036259">
    <property type="entry name" value="MFS_trans_sf"/>
</dbReference>
<feature type="region of interest" description="Disordered" evidence="5">
    <location>
        <begin position="544"/>
        <end position="567"/>
    </location>
</feature>
<dbReference type="SUPFAM" id="SSF103473">
    <property type="entry name" value="MFS general substrate transporter"/>
    <property type="match status" value="1"/>
</dbReference>
<dbReference type="InterPro" id="IPR011701">
    <property type="entry name" value="MFS"/>
</dbReference>
<dbReference type="InterPro" id="IPR020846">
    <property type="entry name" value="MFS_dom"/>
</dbReference>
<feature type="domain" description="Major facilitator superfamily (MFS) profile" evidence="7">
    <location>
        <begin position="27"/>
        <end position="530"/>
    </location>
</feature>
<evidence type="ECO:0000259" key="7">
    <source>
        <dbReference type="PROSITE" id="PS50850"/>
    </source>
</evidence>
<dbReference type="Proteomes" id="UP000515154">
    <property type="component" value="Linkage group LG11"/>
</dbReference>
<dbReference type="Pfam" id="PF07690">
    <property type="entry name" value="MFS_1"/>
    <property type="match status" value="1"/>
</dbReference>
<feature type="transmembrane region" description="Helical" evidence="6">
    <location>
        <begin position="240"/>
        <end position="261"/>
    </location>
</feature>
<reference evidence="9" key="1">
    <citation type="submission" date="2025-08" db="UniProtKB">
        <authorList>
            <consortium name="RefSeq"/>
        </authorList>
    </citation>
    <scope>IDENTIFICATION</scope>
</reference>
<name>A0A7E6F6K8_9MOLL</name>
<evidence type="ECO:0000313" key="9">
    <source>
        <dbReference type="RefSeq" id="XP_036363379.1"/>
    </source>
</evidence>
<feature type="compositionally biased region" description="Basic and acidic residues" evidence="5">
    <location>
        <begin position="544"/>
        <end position="554"/>
    </location>
</feature>
<evidence type="ECO:0000313" key="8">
    <source>
        <dbReference type="Proteomes" id="UP000515154"/>
    </source>
</evidence>
<keyword evidence="8" id="KW-1185">Reference proteome</keyword>
<dbReference type="KEGG" id="osn:115217630"/>
<feature type="transmembrane region" description="Helical" evidence="6">
    <location>
        <begin position="443"/>
        <end position="465"/>
    </location>
</feature>
<dbReference type="PROSITE" id="PS50850">
    <property type="entry name" value="MFS"/>
    <property type="match status" value="1"/>
</dbReference>
<keyword evidence="3 6" id="KW-1133">Transmembrane helix</keyword>
<dbReference type="Gene3D" id="1.20.1250.20">
    <property type="entry name" value="MFS general substrate transporter like domains"/>
    <property type="match status" value="1"/>
</dbReference>
<feature type="transmembrane region" description="Helical" evidence="6">
    <location>
        <begin position="28"/>
        <end position="50"/>
    </location>
</feature>
<evidence type="ECO:0000256" key="4">
    <source>
        <dbReference type="ARBA" id="ARBA00023136"/>
    </source>
</evidence>
<proteinExistence type="predicted"/>
<dbReference type="PANTHER" id="PTHR24064">
    <property type="entry name" value="SOLUTE CARRIER FAMILY 22 MEMBER"/>
    <property type="match status" value="1"/>
</dbReference>
<dbReference type="RefSeq" id="XP_036363379.1">
    <property type="nucleotide sequence ID" value="XM_036507486.1"/>
</dbReference>
<accession>A0A7E6F6K8</accession>
<organism evidence="8 9">
    <name type="scientific">Octopus sinensis</name>
    <name type="common">East Asian common octopus</name>
    <dbReference type="NCBI Taxonomy" id="2607531"/>
    <lineage>
        <taxon>Eukaryota</taxon>
        <taxon>Metazoa</taxon>
        <taxon>Spiralia</taxon>
        <taxon>Lophotrochozoa</taxon>
        <taxon>Mollusca</taxon>
        <taxon>Cephalopoda</taxon>
        <taxon>Coleoidea</taxon>
        <taxon>Octopodiformes</taxon>
        <taxon>Octopoda</taxon>
        <taxon>Incirrata</taxon>
        <taxon>Octopodidae</taxon>
        <taxon>Octopus</taxon>
    </lineage>
</organism>
<comment type="subcellular location">
    <subcellularLocation>
        <location evidence="1">Membrane</location>
        <topology evidence="1">Multi-pass membrane protein</topology>
    </subcellularLocation>
</comment>
<feature type="transmembrane region" description="Helical" evidence="6">
    <location>
        <begin position="414"/>
        <end position="431"/>
    </location>
</feature>
<feature type="transmembrane region" description="Helical" evidence="6">
    <location>
        <begin position="354"/>
        <end position="372"/>
    </location>
</feature>
<keyword evidence="4 6" id="KW-0472">Membrane</keyword>
<feature type="transmembrane region" description="Helical" evidence="6">
    <location>
        <begin position="159"/>
        <end position="182"/>
    </location>
</feature>
<evidence type="ECO:0000256" key="5">
    <source>
        <dbReference type="SAM" id="MobiDB-lite"/>
    </source>
</evidence>
<evidence type="ECO:0000256" key="6">
    <source>
        <dbReference type="SAM" id="Phobius"/>
    </source>
</evidence>
<feature type="transmembrane region" description="Helical" evidence="6">
    <location>
        <begin position="504"/>
        <end position="525"/>
    </location>
</feature>
<feature type="transmembrane region" description="Helical" evidence="6">
    <location>
        <begin position="212"/>
        <end position="234"/>
    </location>
</feature>
<sequence>MAGTEAVYDLDNLLINLKTYGNYQIRQLLVVSSSLLIVSHSIFQLLAIGYTPDHQCKDLSVEQLSIYNVTSYDDISYEKCHINIFRGLKNITDELSCINGHNYSANKDISFVIEWNLVCDKEGLAELTQSLFTAGQGAGALIFTAFADKIGRKPVHVGCTFFLVLCASGSALSPNIWVFAALRVLSGAFQQGSAIPGYTMILEMFSADKRTLISCILGVWWSICVMILALVAYVMRHSEWRWLCAVLGLPGIVCVFEFWYLRESIRWLFAKGKIVEAERIVKRAAKLNGVDFEAAWTKCLKSNESAMEMHQLGEQSKELIDKNGTNPEDEAEVHPKETALGLLTMMKYSTTRNITLVVMFAWLITSVTYFGLYLTSSSLSGDRHLNYFLIASMELPSSFVQYKLLMLFGRKKAIIILIAASAVTLLAVAVLKSVGDSDAINTATVVLSLLGMVGISGAFGGLWLYTPEIYPTTLRTAGMGVASATARIGSMISPYTRMLAARVVWGPGLVFGAGCFIASSLLLTLPETHNKQLPQNLDEMLSFKRERGKGEDGKKRKNINSKNKEEI</sequence>
<dbReference type="GO" id="GO:0016020">
    <property type="term" value="C:membrane"/>
    <property type="evidence" value="ECO:0007669"/>
    <property type="project" value="UniProtKB-SubCell"/>
</dbReference>
<evidence type="ECO:0000256" key="2">
    <source>
        <dbReference type="ARBA" id="ARBA00022692"/>
    </source>
</evidence>
<keyword evidence="2 6" id="KW-0812">Transmembrane</keyword>
<evidence type="ECO:0000256" key="3">
    <source>
        <dbReference type="ARBA" id="ARBA00022989"/>
    </source>
</evidence>
<gene>
    <name evidence="9" type="primary">LOC115217630</name>
</gene>
<evidence type="ECO:0000256" key="1">
    <source>
        <dbReference type="ARBA" id="ARBA00004141"/>
    </source>
</evidence>
<dbReference type="GO" id="GO:0022857">
    <property type="term" value="F:transmembrane transporter activity"/>
    <property type="evidence" value="ECO:0007669"/>
    <property type="project" value="InterPro"/>
</dbReference>
<dbReference type="AlphaFoldDB" id="A0A7E6F6K8"/>
<protein>
    <submittedName>
        <fullName evidence="9">Organic cation transporter-like protein isoform X1</fullName>
    </submittedName>
</protein>